<organism evidence="2 3">
    <name type="scientific">Prosthecobacter algae</name>
    <dbReference type="NCBI Taxonomy" id="1144682"/>
    <lineage>
        <taxon>Bacteria</taxon>
        <taxon>Pseudomonadati</taxon>
        <taxon>Verrucomicrobiota</taxon>
        <taxon>Verrucomicrobiia</taxon>
        <taxon>Verrucomicrobiales</taxon>
        <taxon>Verrucomicrobiaceae</taxon>
        <taxon>Prosthecobacter</taxon>
    </lineage>
</organism>
<protein>
    <recommendedName>
        <fullName evidence="1">N-acetyltransferase domain-containing protein</fullName>
    </recommendedName>
</protein>
<evidence type="ECO:0000259" key="1">
    <source>
        <dbReference type="Pfam" id="PF13673"/>
    </source>
</evidence>
<accession>A0ABP9NWQ6</accession>
<keyword evidence="3" id="KW-1185">Reference proteome</keyword>
<evidence type="ECO:0000313" key="2">
    <source>
        <dbReference type="EMBL" id="GAA5134945.1"/>
    </source>
</evidence>
<dbReference type="SUPFAM" id="SSF55729">
    <property type="entry name" value="Acyl-CoA N-acyltransferases (Nat)"/>
    <property type="match status" value="1"/>
</dbReference>
<dbReference type="InterPro" id="IPR000182">
    <property type="entry name" value="GNAT_dom"/>
</dbReference>
<comment type="caution">
    <text evidence="2">The sequence shown here is derived from an EMBL/GenBank/DDBJ whole genome shotgun (WGS) entry which is preliminary data.</text>
</comment>
<evidence type="ECO:0000313" key="3">
    <source>
        <dbReference type="Proteomes" id="UP001499852"/>
    </source>
</evidence>
<proteinExistence type="predicted"/>
<name>A0ABP9NWQ6_9BACT</name>
<dbReference type="Pfam" id="PF13673">
    <property type="entry name" value="Acetyltransf_10"/>
    <property type="match status" value="1"/>
</dbReference>
<dbReference type="Proteomes" id="UP001499852">
    <property type="component" value="Unassembled WGS sequence"/>
</dbReference>
<feature type="domain" description="N-acetyltransferase" evidence="1">
    <location>
        <begin position="6"/>
        <end position="51"/>
    </location>
</feature>
<gene>
    <name evidence="2" type="ORF">GCM10023213_07420</name>
</gene>
<sequence>MEEVLQREGVRQFTLHARSSVLGFYSRLGYLPVGEEFTEVGIPHRKMVKELSTVA</sequence>
<reference evidence="3" key="1">
    <citation type="journal article" date="2019" name="Int. J. Syst. Evol. Microbiol.">
        <title>The Global Catalogue of Microorganisms (GCM) 10K type strain sequencing project: providing services to taxonomists for standard genome sequencing and annotation.</title>
        <authorList>
            <consortium name="The Broad Institute Genomics Platform"/>
            <consortium name="The Broad Institute Genome Sequencing Center for Infectious Disease"/>
            <person name="Wu L."/>
            <person name="Ma J."/>
        </authorList>
    </citation>
    <scope>NUCLEOTIDE SEQUENCE [LARGE SCALE GENOMIC DNA]</scope>
    <source>
        <strain evidence="3">JCM 18053</strain>
    </source>
</reference>
<dbReference type="Gene3D" id="3.40.630.30">
    <property type="match status" value="1"/>
</dbReference>
<dbReference type="InterPro" id="IPR016181">
    <property type="entry name" value="Acyl_CoA_acyltransferase"/>
</dbReference>
<dbReference type="EMBL" id="BAABIA010000002">
    <property type="protein sequence ID" value="GAA5134945.1"/>
    <property type="molecule type" value="Genomic_DNA"/>
</dbReference>